<protein>
    <submittedName>
        <fullName evidence="1">Uncharacterized protein</fullName>
    </submittedName>
</protein>
<evidence type="ECO:0000313" key="2">
    <source>
        <dbReference type="Proteomes" id="UP001501321"/>
    </source>
</evidence>
<keyword evidence="2" id="KW-1185">Reference proteome</keyword>
<reference evidence="2" key="1">
    <citation type="journal article" date="2019" name="Int. J. Syst. Evol. Microbiol.">
        <title>The Global Catalogue of Microorganisms (GCM) 10K type strain sequencing project: providing services to taxonomists for standard genome sequencing and annotation.</title>
        <authorList>
            <consortium name="The Broad Institute Genomics Platform"/>
            <consortium name="The Broad Institute Genome Sequencing Center for Infectious Disease"/>
            <person name="Wu L."/>
            <person name="Ma J."/>
        </authorList>
    </citation>
    <scope>NUCLEOTIDE SEQUENCE [LARGE SCALE GENOMIC DNA]</scope>
    <source>
        <strain evidence="2">JCM 32226</strain>
    </source>
</reference>
<name>A0ABP8Q4P3_9GAMM</name>
<proteinExistence type="predicted"/>
<sequence>MNPIRLAHFYCHYLLALPRRGLLDPQTGEQQLQALMQWQLPLMSEAQYRHHR</sequence>
<dbReference type="RefSeq" id="WP_345011648.1">
    <property type="nucleotide sequence ID" value="NZ_BAABFC010000010.1"/>
</dbReference>
<gene>
    <name evidence="1" type="ORF">GCM10023095_15120</name>
</gene>
<dbReference type="EMBL" id="BAABFC010000010">
    <property type="protein sequence ID" value="GAA4497862.1"/>
    <property type="molecule type" value="Genomic_DNA"/>
</dbReference>
<evidence type="ECO:0000313" key="1">
    <source>
        <dbReference type="EMBL" id="GAA4497862.1"/>
    </source>
</evidence>
<accession>A0ABP8Q4P3</accession>
<dbReference type="Proteomes" id="UP001501321">
    <property type="component" value="Unassembled WGS sequence"/>
</dbReference>
<organism evidence="1 2">
    <name type="scientific">Pseudaeromonas paramecii</name>
    <dbReference type="NCBI Taxonomy" id="2138166"/>
    <lineage>
        <taxon>Bacteria</taxon>
        <taxon>Pseudomonadati</taxon>
        <taxon>Pseudomonadota</taxon>
        <taxon>Gammaproteobacteria</taxon>
        <taxon>Aeromonadales</taxon>
        <taxon>Aeromonadaceae</taxon>
        <taxon>Pseudaeromonas</taxon>
    </lineage>
</organism>
<comment type="caution">
    <text evidence="1">The sequence shown here is derived from an EMBL/GenBank/DDBJ whole genome shotgun (WGS) entry which is preliminary data.</text>
</comment>